<reference evidence="1" key="1">
    <citation type="submission" date="2022-05" db="EMBL/GenBank/DDBJ databases">
        <title>The Musa troglodytarum L. genome provides insights into the mechanism of non-climacteric behaviour and enrichment of carotenoids.</title>
        <authorList>
            <person name="Wang J."/>
        </authorList>
    </citation>
    <scope>NUCLEOTIDE SEQUENCE</scope>
    <source>
        <tissue evidence="1">Leaf</tissue>
    </source>
</reference>
<dbReference type="EMBL" id="CP097509">
    <property type="protein sequence ID" value="URE21384.1"/>
    <property type="molecule type" value="Genomic_DNA"/>
</dbReference>
<accession>A0A9E7H0E7</accession>
<protein>
    <submittedName>
        <fullName evidence="1">Uncharacterized protein</fullName>
    </submittedName>
</protein>
<proteinExistence type="predicted"/>
<gene>
    <name evidence="1" type="ORF">MUK42_13377</name>
</gene>
<evidence type="ECO:0000313" key="1">
    <source>
        <dbReference type="EMBL" id="URE21384.1"/>
    </source>
</evidence>
<dbReference type="Proteomes" id="UP001055439">
    <property type="component" value="Chromosome 7"/>
</dbReference>
<keyword evidence="2" id="KW-1185">Reference proteome</keyword>
<name>A0A9E7H0E7_9LILI</name>
<dbReference type="OrthoDB" id="649277at2759"/>
<organism evidence="1 2">
    <name type="scientific">Musa troglodytarum</name>
    <name type="common">fe'i banana</name>
    <dbReference type="NCBI Taxonomy" id="320322"/>
    <lineage>
        <taxon>Eukaryota</taxon>
        <taxon>Viridiplantae</taxon>
        <taxon>Streptophyta</taxon>
        <taxon>Embryophyta</taxon>
        <taxon>Tracheophyta</taxon>
        <taxon>Spermatophyta</taxon>
        <taxon>Magnoliopsida</taxon>
        <taxon>Liliopsida</taxon>
        <taxon>Zingiberales</taxon>
        <taxon>Musaceae</taxon>
        <taxon>Musa</taxon>
    </lineage>
</organism>
<evidence type="ECO:0000313" key="2">
    <source>
        <dbReference type="Proteomes" id="UP001055439"/>
    </source>
</evidence>
<dbReference type="AlphaFoldDB" id="A0A9E7H0E7"/>
<sequence length="59" mass="6528">MPCDSDACLSDELFFRKTILCGPAKPLSSSMLRRDVGIRSFHPRGDDGQNRLGGFVIED</sequence>